<dbReference type="FunFam" id="2.60.120.330:FF:000012">
    <property type="entry name" value="Gibberellin 20 oxidase 1"/>
    <property type="match status" value="2"/>
</dbReference>
<dbReference type="Pfam" id="PF14226">
    <property type="entry name" value="DIOX_N"/>
    <property type="match status" value="2"/>
</dbReference>
<dbReference type="SUPFAM" id="SSF51197">
    <property type="entry name" value="Clavaminate synthase-like"/>
    <property type="match status" value="2"/>
</dbReference>
<evidence type="ECO:0000256" key="3">
    <source>
        <dbReference type="ARBA" id="ARBA00023002"/>
    </source>
</evidence>
<evidence type="ECO:0000313" key="7">
    <source>
        <dbReference type="Proteomes" id="UP000655225"/>
    </source>
</evidence>
<dbReference type="InterPro" id="IPR005123">
    <property type="entry name" value="Oxoglu/Fe-dep_dioxygenase_dom"/>
</dbReference>
<dbReference type="InterPro" id="IPR027443">
    <property type="entry name" value="IPNS-like_sf"/>
</dbReference>
<dbReference type="OrthoDB" id="288590at2759"/>
<comment type="caution">
    <text evidence="6">The sequence shown here is derived from an EMBL/GenBank/DDBJ whole genome shotgun (WGS) entry which is preliminary data.</text>
</comment>
<dbReference type="Pfam" id="PF03171">
    <property type="entry name" value="2OG-FeII_Oxy"/>
    <property type="match status" value="2"/>
</dbReference>
<dbReference type="PANTHER" id="PTHR10209">
    <property type="entry name" value="OXIDOREDUCTASE, 2OG-FE II OXYGENASE FAMILY PROTEIN"/>
    <property type="match status" value="1"/>
</dbReference>
<keyword evidence="3" id="KW-0560">Oxidoreductase</keyword>
<evidence type="ECO:0000256" key="2">
    <source>
        <dbReference type="ARBA" id="ARBA00022723"/>
    </source>
</evidence>
<keyword evidence="7" id="KW-1185">Reference proteome</keyword>
<feature type="domain" description="Fe2OG dioxygenase" evidence="5">
    <location>
        <begin position="649"/>
        <end position="750"/>
    </location>
</feature>
<dbReference type="Gene3D" id="2.60.120.330">
    <property type="entry name" value="B-lactam Antibiotic, Isopenicillin N Synthase, Chain"/>
    <property type="match status" value="2"/>
</dbReference>
<proteinExistence type="inferred from homology"/>
<dbReference type="GO" id="GO:0051213">
    <property type="term" value="F:dioxygenase activity"/>
    <property type="evidence" value="ECO:0007669"/>
    <property type="project" value="UniProtKB-ARBA"/>
</dbReference>
<comment type="similarity">
    <text evidence="1">Belongs to the iron/ascorbate-dependent oxidoreductase family.</text>
</comment>
<protein>
    <recommendedName>
        <fullName evidence="5">Fe2OG dioxygenase domain-containing protein</fullName>
    </recommendedName>
</protein>
<keyword evidence="2" id="KW-0479">Metal-binding</keyword>
<evidence type="ECO:0000256" key="4">
    <source>
        <dbReference type="ARBA" id="ARBA00023004"/>
    </source>
</evidence>
<accession>A0A834ZM60</accession>
<dbReference type="GO" id="GO:0046872">
    <property type="term" value="F:metal ion binding"/>
    <property type="evidence" value="ECO:0007669"/>
    <property type="project" value="UniProtKB-KW"/>
</dbReference>
<gene>
    <name evidence="6" type="ORF">HHK36_002509</name>
</gene>
<dbReference type="PROSITE" id="PS51471">
    <property type="entry name" value="FE2OG_OXY"/>
    <property type="match status" value="2"/>
</dbReference>
<sequence>MGILKISSLSTLENNSSNLSNLHCLRTGSMRFKVYDIYDCESPITLTLYRHETVLAGIRQTTLVFTARTRTQALIPRDMGEIDPAFIQAIEHRPKQTIVEAGRIPLIDLSLLNDPDTSDDPRALAGLVAEIGDACKNWGFFQVINHGVPSDLLRELLKAGKKFFDLPLEKKRKVRRDEENPLGYFDTEYTKNVRDWKEVFDFTADNGTVKPASHEHADQERQKLINQWPEYPPQLREACEEYGRSVEKLSYKLLELISMSLGLPAKRFNGFFKEQTSSIRLNHYPPCPTPELTLGVGRHKDAGALTVLAQDDVGGLEVKRKTDGEWIRVKPIPDSYIINVGDIIQVWSNEKYESAEHRVVVNSERERFSIPFRFNPSYYTIVKPIEELINDENPAKYKEYNWGMFLRTKRNSNFKKLESHRWYVLSANHREFIAALVFTARARTQAFIPGDMGEIDSAFVQDIEHRPKPTIVEAGGIPLVNLSVLNNPDTSDDPRALVDLVAEVGDACKNWGFFQVINHGVPSDLLRGLLTEGKKFFDLPLEEKRKVRRDEDNPWGYYDTELTKNVRDWKEVFDFMVDNHRTVNPASHEPADQELQKMINQWPEYPPQLREACEEYARGVEKLSYKLLELISMSLGLPAKRFNGFFKEQTSFIRLNHYPPCPTPDLALGVGRHKDAGALTVLAQDDVSGLEVKRKADGDWIRVKPIPDSYIINVGDIVQVWSNEKYESPEHRVVVNSERERFSIPFFFNPSFYAMLKPVEELINEKNPAKYKEYNWGMYLSTRKNSNFKKLEAENLEIRHFKISQ</sequence>
<dbReference type="AlphaFoldDB" id="A0A834ZM60"/>
<reference evidence="6 7" key="1">
    <citation type="submission" date="2020-04" db="EMBL/GenBank/DDBJ databases">
        <title>Plant Genome Project.</title>
        <authorList>
            <person name="Zhang R.-G."/>
        </authorList>
    </citation>
    <scope>NUCLEOTIDE SEQUENCE [LARGE SCALE GENOMIC DNA]</scope>
    <source>
        <strain evidence="6">YNK0</strain>
        <tissue evidence="6">Leaf</tissue>
    </source>
</reference>
<dbReference type="InterPro" id="IPR044861">
    <property type="entry name" value="IPNS-like_FE2OG_OXY"/>
</dbReference>
<organism evidence="6 7">
    <name type="scientific">Tetracentron sinense</name>
    <name type="common">Spur-leaf</name>
    <dbReference type="NCBI Taxonomy" id="13715"/>
    <lineage>
        <taxon>Eukaryota</taxon>
        <taxon>Viridiplantae</taxon>
        <taxon>Streptophyta</taxon>
        <taxon>Embryophyta</taxon>
        <taxon>Tracheophyta</taxon>
        <taxon>Spermatophyta</taxon>
        <taxon>Magnoliopsida</taxon>
        <taxon>Trochodendrales</taxon>
        <taxon>Trochodendraceae</taxon>
        <taxon>Tetracentron</taxon>
    </lineage>
</organism>
<dbReference type="OMA" id="KEVVEWH"/>
<dbReference type="PANTHER" id="PTHR10209:SF885">
    <property type="entry name" value="2OG-FE(II) OXYGENASE FAMILY, PUTATIVE (AFU_ORTHOLOGUE AFUA_2G00750)-RELATED"/>
    <property type="match status" value="1"/>
</dbReference>
<evidence type="ECO:0000259" key="5">
    <source>
        <dbReference type="PROSITE" id="PS51471"/>
    </source>
</evidence>
<dbReference type="PRINTS" id="PR00682">
    <property type="entry name" value="IPNSYNTHASE"/>
</dbReference>
<dbReference type="InterPro" id="IPR026992">
    <property type="entry name" value="DIOX_N"/>
</dbReference>
<dbReference type="EMBL" id="JABCRI010000002">
    <property type="protein sequence ID" value="KAF8409989.1"/>
    <property type="molecule type" value="Genomic_DNA"/>
</dbReference>
<name>A0A834ZM60_TETSI</name>
<dbReference type="Proteomes" id="UP000655225">
    <property type="component" value="Unassembled WGS sequence"/>
</dbReference>
<feature type="domain" description="Fe2OG dioxygenase" evidence="5">
    <location>
        <begin position="275"/>
        <end position="376"/>
    </location>
</feature>
<keyword evidence="4" id="KW-0408">Iron</keyword>
<evidence type="ECO:0000313" key="6">
    <source>
        <dbReference type="EMBL" id="KAF8409989.1"/>
    </source>
</evidence>
<evidence type="ECO:0000256" key="1">
    <source>
        <dbReference type="ARBA" id="ARBA00008056"/>
    </source>
</evidence>